<evidence type="ECO:0000313" key="2">
    <source>
        <dbReference type="EMBL" id="RJG35208.1"/>
    </source>
</evidence>
<feature type="non-terminal residue" evidence="2">
    <location>
        <position position="201"/>
    </location>
</feature>
<feature type="compositionally biased region" description="Polar residues" evidence="1">
    <location>
        <begin position="134"/>
        <end position="147"/>
    </location>
</feature>
<dbReference type="EMBL" id="QZCH01000144">
    <property type="protein sequence ID" value="RJG35208.1"/>
    <property type="molecule type" value="Genomic_DNA"/>
</dbReference>
<dbReference type="GO" id="GO:0004803">
    <property type="term" value="F:transposase activity"/>
    <property type="evidence" value="ECO:0007669"/>
    <property type="project" value="InterPro"/>
</dbReference>
<accession>A0A418Y8X0</accession>
<dbReference type="InterPro" id="IPR036515">
    <property type="entry name" value="Transposase_17_sf"/>
</dbReference>
<feature type="region of interest" description="Disordered" evidence="1">
    <location>
        <begin position="134"/>
        <end position="154"/>
    </location>
</feature>
<sequence>MAQNSRLSDEAVVSRWQQLFSLPLLVDQWLSGTPQGEAELATVQDIIQVWRQRLCDISWFMRCLNEDIARRANKEDHCKGHFWESRFKSQALLDDNALLACMAYVDLNPIRAGMCDSVDAQDFTSIYERIAQFKAQQTPEGKPSSQGVRPDEHSAPPLNNKCLLLPFARDHNANQRPCLPFYLEEYFDLVDWTGRAIRDDK</sequence>
<reference evidence="2 3" key="1">
    <citation type="submission" date="2018-09" db="EMBL/GenBank/DDBJ databases">
        <authorList>
            <person name="Wang F."/>
        </authorList>
    </citation>
    <scope>NUCLEOTIDE SEQUENCE [LARGE SCALE GENOMIC DNA]</scope>
    <source>
        <strain evidence="2 3">PLHSC7-2</strain>
    </source>
</reference>
<keyword evidence="3" id="KW-1185">Reference proteome</keyword>
<dbReference type="AlphaFoldDB" id="A0A418Y8X0"/>
<dbReference type="PANTHER" id="PTHR34322">
    <property type="entry name" value="TRANSPOSASE, Y1_TNP DOMAIN-CONTAINING"/>
    <property type="match status" value="1"/>
</dbReference>
<evidence type="ECO:0000313" key="3">
    <source>
        <dbReference type="Proteomes" id="UP000283255"/>
    </source>
</evidence>
<dbReference type="Proteomes" id="UP000283255">
    <property type="component" value="Unassembled WGS sequence"/>
</dbReference>
<protein>
    <submittedName>
        <fullName evidence="2">Transposase</fullName>
    </submittedName>
</protein>
<proteinExistence type="predicted"/>
<organism evidence="2 3">
    <name type="scientific">Motilimonas pumila</name>
    <dbReference type="NCBI Taxonomy" id="2303987"/>
    <lineage>
        <taxon>Bacteria</taxon>
        <taxon>Pseudomonadati</taxon>
        <taxon>Pseudomonadota</taxon>
        <taxon>Gammaproteobacteria</taxon>
        <taxon>Alteromonadales</taxon>
        <taxon>Alteromonadales genera incertae sedis</taxon>
        <taxon>Motilimonas</taxon>
    </lineage>
</organism>
<dbReference type="Gene3D" id="3.30.70.1290">
    <property type="entry name" value="Transposase IS200-like"/>
    <property type="match status" value="1"/>
</dbReference>
<dbReference type="GO" id="GO:0003677">
    <property type="term" value="F:DNA binding"/>
    <property type="evidence" value="ECO:0007669"/>
    <property type="project" value="InterPro"/>
</dbReference>
<name>A0A418Y8X0_9GAMM</name>
<evidence type="ECO:0000256" key="1">
    <source>
        <dbReference type="SAM" id="MobiDB-lite"/>
    </source>
</evidence>
<dbReference type="SUPFAM" id="SSF143422">
    <property type="entry name" value="Transposase IS200-like"/>
    <property type="match status" value="1"/>
</dbReference>
<reference evidence="2 3" key="2">
    <citation type="submission" date="2019-01" db="EMBL/GenBank/DDBJ databases">
        <title>Motilimonas pumilus sp. nov., isolated from the gut of sea cucumber (Apostichopus japonicus).</title>
        <authorList>
            <person name="Wang F.-Q."/>
            <person name="Ren L.-H."/>
            <person name="Lin Y.-W."/>
            <person name="Sun G.-H."/>
            <person name="Du Z.-J."/>
            <person name="Zhao J.-X."/>
            <person name="Liu X.-J."/>
            <person name="Liu L.-J."/>
        </authorList>
    </citation>
    <scope>NUCLEOTIDE SEQUENCE [LARGE SCALE GENOMIC DNA]</scope>
    <source>
        <strain evidence="2 3">PLHSC7-2</strain>
    </source>
</reference>
<dbReference type="GO" id="GO:0006313">
    <property type="term" value="P:DNA transposition"/>
    <property type="evidence" value="ECO:0007669"/>
    <property type="project" value="InterPro"/>
</dbReference>
<gene>
    <name evidence="2" type="ORF">D1Z90_20940</name>
</gene>
<dbReference type="PANTHER" id="PTHR34322:SF2">
    <property type="entry name" value="TRANSPOSASE IS200-LIKE DOMAIN-CONTAINING PROTEIN"/>
    <property type="match status" value="1"/>
</dbReference>
<comment type="caution">
    <text evidence="2">The sequence shown here is derived from an EMBL/GenBank/DDBJ whole genome shotgun (WGS) entry which is preliminary data.</text>
</comment>